<dbReference type="STRING" id="375175.AYR53_11755"/>
<gene>
    <name evidence="2" type="ORF">AYR53_11755</name>
</gene>
<accession>A0A192H587</accession>
<keyword evidence="3" id="KW-1185">Reference proteome</keyword>
<reference evidence="2 3" key="1">
    <citation type="submission" date="2016-03" db="EMBL/GenBank/DDBJ databases">
        <title>Pediococcus and Lactobacillus from brewery environment - whole genome sequencing and assembly.</title>
        <authorList>
            <person name="Behr J."/>
            <person name="Geissler A.J."/>
            <person name="Vogel R.F."/>
        </authorList>
    </citation>
    <scope>NUCLEOTIDE SEQUENCE [LARGE SCALE GENOMIC DNA]</scope>
    <source>
        <strain evidence="2 3">TMW 1.1989</strain>
    </source>
</reference>
<feature type="transmembrane region" description="Helical" evidence="1">
    <location>
        <begin position="12"/>
        <end position="35"/>
    </location>
</feature>
<dbReference type="EMBL" id="CP014873">
    <property type="protein sequence ID" value="ANK63387.1"/>
    <property type="molecule type" value="Genomic_DNA"/>
</dbReference>
<evidence type="ECO:0000313" key="3">
    <source>
        <dbReference type="Proteomes" id="UP000078582"/>
    </source>
</evidence>
<keyword evidence="1" id="KW-1133">Transmembrane helix</keyword>
<evidence type="ECO:0000313" key="2">
    <source>
        <dbReference type="EMBL" id="ANK63387.1"/>
    </source>
</evidence>
<dbReference type="Proteomes" id="UP000078582">
    <property type="component" value="Chromosome"/>
</dbReference>
<dbReference type="AlphaFoldDB" id="A0A192H587"/>
<keyword evidence="1" id="KW-0472">Membrane</keyword>
<evidence type="ECO:0000256" key="1">
    <source>
        <dbReference type="SAM" id="Phobius"/>
    </source>
</evidence>
<protein>
    <submittedName>
        <fullName evidence="2">Uncharacterized protein</fullName>
    </submittedName>
</protein>
<feature type="transmembrane region" description="Helical" evidence="1">
    <location>
        <begin position="41"/>
        <end position="59"/>
    </location>
</feature>
<proteinExistence type="predicted"/>
<keyword evidence="1" id="KW-0812">Transmembrane</keyword>
<name>A0A192H587_9LACO</name>
<sequence length="66" mass="7772">MKVRLLKFLFEMFIGLVIFSLCTLIFYTSISIPFLIRDHRYWQIAGLFLIGGFISEELIKEVKAIK</sequence>
<organism evidence="2 3">
    <name type="scientific">Loigolactobacillus backii</name>
    <dbReference type="NCBI Taxonomy" id="375175"/>
    <lineage>
        <taxon>Bacteria</taxon>
        <taxon>Bacillati</taxon>
        <taxon>Bacillota</taxon>
        <taxon>Bacilli</taxon>
        <taxon>Lactobacillales</taxon>
        <taxon>Lactobacillaceae</taxon>
        <taxon>Loigolactobacillus</taxon>
    </lineage>
</organism>